<comment type="caution">
    <text evidence="2">The sequence shown here is derived from an EMBL/GenBank/DDBJ whole genome shotgun (WGS) entry which is preliminary data.</text>
</comment>
<accession>A0A917C042</accession>
<keyword evidence="1" id="KW-0812">Transmembrane</keyword>
<dbReference type="AlphaFoldDB" id="A0A917C042"/>
<keyword evidence="1" id="KW-0472">Membrane</keyword>
<keyword evidence="3" id="KW-1185">Reference proteome</keyword>
<name>A0A917C042_9PROT</name>
<organism evidence="2 3">
    <name type="scientific">Terasakiella brassicae</name>
    <dbReference type="NCBI Taxonomy" id="1634917"/>
    <lineage>
        <taxon>Bacteria</taxon>
        <taxon>Pseudomonadati</taxon>
        <taxon>Pseudomonadota</taxon>
        <taxon>Alphaproteobacteria</taxon>
        <taxon>Rhodospirillales</taxon>
        <taxon>Terasakiellaceae</taxon>
        <taxon>Terasakiella</taxon>
    </lineage>
</organism>
<evidence type="ECO:0000256" key="1">
    <source>
        <dbReference type="SAM" id="Phobius"/>
    </source>
</evidence>
<evidence type="ECO:0000313" key="2">
    <source>
        <dbReference type="EMBL" id="GGF61574.1"/>
    </source>
</evidence>
<dbReference type="EMBL" id="BMHV01000008">
    <property type="protein sequence ID" value="GGF61574.1"/>
    <property type="molecule type" value="Genomic_DNA"/>
</dbReference>
<sequence>MRNVLHMADSGSRALSYLLGALSLALAAGVFATSMAPAAIAQWTLEVFGVSFVALFSSLVFVSLFSWVRMGQFRDRKDFWLEVGLHGANGVSTLALTYTLLGISLGIGTLAHQELTPETVQPIIRDLTKHFSLAFLTTVVGLPSAALLRALLSISHQSRLEEEKIQ</sequence>
<evidence type="ECO:0000313" key="3">
    <source>
        <dbReference type="Proteomes" id="UP000632498"/>
    </source>
</evidence>
<keyword evidence="1" id="KW-1133">Transmembrane helix</keyword>
<reference evidence="2" key="1">
    <citation type="journal article" date="2014" name="Int. J. Syst. Evol. Microbiol.">
        <title>Complete genome sequence of Corynebacterium casei LMG S-19264T (=DSM 44701T), isolated from a smear-ripened cheese.</title>
        <authorList>
            <consortium name="US DOE Joint Genome Institute (JGI-PGF)"/>
            <person name="Walter F."/>
            <person name="Albersmeier A."/>
            <person name="Kalinowski J."/>
            <person name="Ruckert C."/>
        </authorList>
    </citation>
    <scope>NUCLEOTIDE SEQUENCE</scope>
    <source>
        <strain evidence="2">CGMCC 1.15254</strain>
    </source>
</reference>
<dbReference type="Proteomes" id="UP000632498">
    <property type="component" value="Unassembled WGS sequence"/>
</dbReference>
<feature type="transmembrane region" description="Helical" evidence="1">
    <location>
        <begin position="48"/>
        <end position="68"/>
    </location>
</feature>
<feature type="transmembrane region" description="Helical" evidence="1">
    <location>
        <begin position="131"/>
        <end position="152"/>
    </location>
</feature>
<proteinExistence type="predicted"/>
<evidence type="ECO:0008006" key="4">
    <source>
        <dbReference type="Google" id="ProtNLM"/>
    </source>
</evidence>
<gene>
    <name evidence="2" type="ORF">GCM10011332_14220</name>
</gene>
<reference evidence="2" key="2">
    <citation type="submission" date="2020-09" db="EMBL/GenBank/DDBJ databases">
        <authorList>
            <person name="Sun Q."/>
            <person name="Zhou Y."/>
        </authorList>
    </citation>
    <scope>NUCLEOTIDE SEQUENCE</scope>
    <source>
        <strain evidence="2">CGMCC 1.15254</strain>
    </source>
</reference>
<dbReference type="RefSeq" id="WP_188663248.1">
    <property type="nucleotide sequence ID" value="NZ_BMHV01000008.1"/>
</dbReference>
<protein>
    <recommendedName>
        <fullName evidence="4">MotA/TolQ/ExbB proton channel domain-containing protein</fullName>
    </recommendedName>
</protein>
<feature type="transmembrane region" description="Helical" evidence="1">
    <location>
        <begin position="89"/>
        <end position="111"/>
    </location>
</feature>